<dbReference type="EMBL" id="CAJPDT010000028">
    <property type="protein sequence ID" value="CAF9921600.1"/>
    <property type="molecule type" value="Genomic_DNA"/>
</dbReference>
<keyword evidence="2" id="KW-1185">Reference proteome</keyword>
<dbReference type="Proteomes" id="UP000664534">
    <property type="component" value="Unassembled WGS sequence"/>
</dbReference>
<accession>A0A8H3FDF9</accession>
<comment type="caution">
    <text evidence="1">The sequence shown here is derived from an EMBL/GenBank/DDBJ whole genome shotgun (WGS) entry which is preliminary data.</text>
</comment>
<dbReference type="AlphaFoldDB" id="A0A8H3FDF9"/>
<name>A0A8H3FDF9_9LECA</name>
<protein>
    <recommendedName>
        <fullName evidence="3">F-box domain-containing protein</fullName>
    </recommendedName>
</protein>
<dbReference type="OrthoDB" id="5279008at2759"/>
<sequence>MAILPPELLHLIISQVALSYVYYPEKRELKKDLGTLRSLRLANPKLATVASEYLFEEVTLYFTEASHAKMMAVAKHPIYSAYVRSIGIAPKAIFGPFMDRVAFGKWFQRTRCLVDYTGHCECYFYVPARRAYLPTKETSVIDFHHGEYVALYKKQEQLFGKAGALLKTAISCFSHLDQVESSVRTPPTAYSDLDHGVMILIAVSQDRSIAATQPDISQIFYKMDTMIMNLCDPVASGQIEGLIADAKSFNLCVQTSNGAGLRKLLKTGKYKRFLGLMRNLELLSCSTFEFQNSPLPDPSISDIFGGNTWPHLRCLELGLFFVTANILSKLLSRHRSTLQKLTLQHILLSSGSWHDVFVKLREGALSTVEVHHLGKRDSPHEFFADIDELCLSPITSSHPLHLFLFQGASWVPDMDVVLEGIESDSEDMYSDTADWEAVDSGDDSE</sequence>
<gene>
    <name evidence="1" type="ORF">IMSHALPRED_005214</name>
</gene>
<organism evidence="1 2">
    <name type="scientific">Imshaugia aleurites</name>
    <dbReference type="NCBI Taxonomy" id="172621"/>
    <lineage>
        <taxon>Eukaryota</taxon>
        <taxon>Fungi</taxon>
        <taxon>Dikarya</taxon>
        <taxon>Ascomycota</taxon>
        <taxon>Pezizomycotina</taxon>
        <taxon>Lecanoromycetes</taxon>
        <taxon>OSLEUM clade</taxon>
        <taxon>Lecanoromycetidae</taxon>
        <taxon>Lecanorales</taxon>
        <taxon>Lecanorineae</taxon>
        <taxon>Parmeliaceae</taxon>
        <taxon>Imshaugia</taxon>
    </lineage>
</organism>
<evidence type="ECO:0008006" key="3">
    <source>
        <dbReference type="Google" id="ProtNLM"/>
    </source>
</evidence>
<reference evidence="1" key="1">
    <citation type="submission" date="2021-03" db="EMBL/GenBank/DDBJ databases">
        <authorList>
            <person name="Tagirdzhanova G."/>
        </authorList>
    </citation>
    <scope>NUCLEOTIDE SEQUENCE</scope>
</reference>
<proteinExistence type="predicted"/>
<evidence type="ECO:0000313" key="1">
    <source>
        <dbReference type="EMBL" id="CAF9921600.1"/>
    </source>
</evidence>
<evidence type="ECO:0000313" key="2">
    <source>
        <dbReference type="Proteomes" id="UP000664534"/>
    </source>
</evidence>